<protein>
    <submittedName>
        <fullName evidence="1">Uncharacterized protein</fullName>
    </submittedName>
</protein>
<gene>
    <name evidence="1" type="ORF">BT67DRAFT_259400</name>
</gene>
<reference evidence="1" key="1">
    <citation type="journal article" date="2023" name="Mol. Phylogenet. Evol.">
        <title>Genome-scale phylogeny and comparative genomics of the fungal order Sordariales.</title>
        <authorList>
            <person name="Hensen N."/>
            <person name="Bonometti L."/>
            <person name="Westerberg I."/>
            <person name="Brannstrom I.O."/>
            <person name="Guillou S."/>
            <person name="Cros-Aarteil S."/>
            <person name="Calhoun S."/>
            <person name="Haridas S."/>
            <person name="Kuo A."/>
            <person name="Mondo S."/>
            <person name="Pangilinan J."/>
            <person name="Riley R."/>
            <person name="LaButti K."/>
            <person name="Andreopoulos B."/>
            <person name="Lipzen A."/>
            <person name="Chen C."/>
            <person name="Yan M."/>
            <person name="Daum C."/>
            <person name="Ng V."/>
            <person name="Clum A."/>
            <person name="Steindorff A."/>
            <person name="Ohm R.A."/>
            <person name="Martin F."/>
            <person name="Silar P."/>
            <person name="Natvig D.O."/>
            <person name="Lalanne C."/>
            <person name="Gautier V."/>
            <person name="Ament-Velasquez S.L."/>
            <person name="Kruys A."/>
            <person name="Hutchinson M.I."/>
            <person name="Powell A.J."/>
            <person name="Barry K."/>
            <person name="Miller A.N."/>
            <person name="Grigoriev I.V."/>
            <person name="Debuchy R."/>
            <person name="Gladieux P."/>
            <person name="Hiltunen Thoren M."/>
            <person name="Johannesson H."/>
        </authorList>
    </citation>
    <scope>NUCLEOTIDE SEQUENCE</scope>
    <source>
        <strain evidence="1">CBS 123565</strain>
    </source>
</reference>
<comment type="caution">
    <text evidence="1">The sequence shown here is derived from an EMBL/GenBank/DDBJ whole genome shotgun (WGS) entry which is preliminary data.</text>
</comment>
<evidence type="ECO:0000313" key="2">
    <source>
        <dbReference type="Proteomes" id="UP001304895"/>
    </source>
</evidence>
<organism evidence="1 2">
    <name type="scientific">Trichocladium antarcticum</name>
    <dbReference type="NCBI Taxonomy" id="1450529"/>
    <lineage>
        <taxon>Eukaryota</taxon>
        <taxon>Fungi</taxon>
        <taxon>Dikarya</taxon>
        <taxon>Ascomycota</taxon>
        <taxon>Pezizomycotina</taxon>
        <taxon>Sordariomycetes</taxon>
        <taxon>Sordariomycetidae</taxon>
        <taxon>Sordariales</taxon>
        <taxon>Chaetomiaceae</taxon>
        <taxon>Trichocladium</taxon>
    </lineage>
</organism>
<dbReference type="EMBL" id="MU853405">
    <property type="protein sequence ID" value="KAK4135745.1"/>
    <property type="molecule type" value="Genomic_DNA"/>
</dbReference>
<name>A0AAN6UN31_9PEZI</name>
<dbReference type="Proteomes" id="UP001304895">
    <property type="component" value="Unassembled WGS sequence"/>
</dbReference>
<proteinExistence type="predicted"/>
<evidence type="ECO:0000313" key="1">
    <source>
        <dbReference type="EMBL" id="KAK4135745.1"/>
    </source>
</evidence>
<dbReference type="SUPFAM" id="SSF81301">
    <property type="entry name" value="Nucleotidyltransferase"/>
    <property type="match status" value="1"/>
</dbReference>
<accession>A0AAN6UN31</accession>
<keyword evidence="2" id="KW-1185">Reference proteome</keyword>
<dbReference type="Gene3D" id="3.30.460.40">
    <property type="match status" value="1"/>
</dbReference>
<dbReference type="AlphaFoldDB" id="A0AAN6UN31"/>
<reference evidence="1" key="2">
    <citation type="submission" date="2023-05" db="EMBL/GenBank/DDBJ databases">
        <authorList>
            <consortium name="Lawrence Berkeley National Laboratory"/>
            <person name="Steindorff A."/>
            <person name="Hensen N."/>
            <person name="Bonometti L."/>
            <person name="Westerberg I."/>
            <person name="Brannstrom I.O."/>
            <person name="Guillou S."/>
            <person name="Cros-Aarteil S."/>
            <person name="Calhoun S."/>
            <person name="Haridas S."/>
            <person name="Kuo A."/>
            <person name="Mondo S."/>
            <person name="Pangilinan J."/>
            <person name="Riley R."/>
            <person name="Labutti K."/>
            <person name="Andreopoulos B."/>
            <person name="Lipzen A."/>
            <person name="Chen C."/>
            <person name="Yanf M."/>
            <person name="Daum C."/>
            <person name="Ng V."/>
            <person name="Clum A."/>
            <person name="Ohm R."/>
            <person name="Martin F."/>
            <person name="Silar P."/>
            <person name="Natvig D."/>
            <person name="Lalanne C."/>
            <person name="Gautier V."/>
            <person name="Ament-Velasquez S.L."/>
            <person name="Kruys A."/>
            <person name="Hutchinson M.I."/>
            <person name="Powell A.J."/>
            <person name="Barry K."/>
            <person name="Miller A.N."/>
            <person name="Grigoriev I.V."/>
            <person name="Debuchy R."/>
            <person name="Gladieux P."/>
            <person name="Thoren M.H."/>
            <person name="Johannesson H."/>
        </authorList>
    </citation>
    <scope>NUCLEOTIDE SEQUENCE</scope>
    <source>
        <strain evidence="1">CBS 123565</strain>
    </source>
</reference>
<sequence>MASSSSTSEYPSPDQVVAAAQAVAFSLGSEQLYALVGGAACLMLGSSRLTTDVDFVVPKGRTKDARQLLRSQKGYFTVESRTNHTNYRSMPPVEIEILTPPALFKEPFDEITETIQVNGTRVLKPTLILNAKCRSILGRANKEKKDTDAHDIKFLLHWCVENVLYPTNSEVPNATKEFVDYFIATYERADLWYNAGYDISCGTWTRG</sequence>
<dbReference type="InterPro" id="IPR043519">
    <property type="entry name" value="NT_sf"/>
</dbReference>